<sequence>MIAKEKIEELLSSYLTDKQDVFLVEVKTTPDNRIKVFLDSLTSLSIEECMNTSRWLESQLDREVEDFELQVSSAGIGNPFKVEKQYQKAIGKQVEVAVKDGRKLHGKLTAYGDNTLTLEVAKKVVVKGKKKKQEVQELEEIPTSEINTTKEVITF</sequence>
<dbReference type="EMBL" id="QENZ01000003">
    <property type="protein sequence ID" value="PVX52122.1"/>
    <property type="molecule type" value="Genomic_DNA"/>
</dbReference>
<dbReference type="SUPFAM" id="SSF74942">
    <property type="entry name" value="YhbC-like, C-terminal domain"/>
    <property type="match status" value="1"/>
</dbReference>
<dbReference type="HAMAP" id="MF_01077">
    <property type="entry name" value="RimP"/>
    <property type="match status" value="1"/>
</dbReference>
<dbReference type="InterPro" id="IPR028989">
    <property type="entry name" value="RimP_N"/>
</dbReference>
<dbReference type="PANTHER" id="PTHR33867">
    <property type="entry name" value="RIBOSOME MATURATION FACTOR RIMP"/>
    <property type="match status" value="1"/>
</dbReference>
<dbReference type="GO" id="GO:0006412">
    <property type="term" value="P:translation"/>
    <property type="evidence" value="ECO:0007669"/>
    <property type="project" value="TreeGrafter"/>
</dbReference>
<dbReference type="InterPro" id="IPR035956">
    <property type="entry name" value="RimP_N_sf"/>
</dbReference>
<evidence type="ECO:0000256" key="1">
    <source>
        <dbReference type="ARBA" id="ARBA00022490"/>
    </source>
</evidence>
<dbReference type="OrthoDB" id="9789702at2"/>
<dbReference type="PANTHER" id="PTHR33867:SF1">
    <property type="entry name" value="RIBOSOME MATURATION FACTOR RIMP"/>
    <property type="match status" value="1"/>
</dbReference>
<dbReference type="SUPFAM" id="SSF75420">
    <property type="entry name" value="YhbC-like, N-terminal domain"/>
    <property type="match status" value="1"/>
</dbReference>
<reference evidence="5 6" key="1">
    <citation type="submission" date="2018-05" db="EMBL/GenBank/DDBJ databases">
        <title>Genomic Encyclopedia of Type Strains, Phase IV (KMG-IV): sequencing the most valuable type-strain genomes for metagenomic binning, comparative biology and taxonomic classification.</title>
        <authorList>
            <person name="Goeker M."/>
        </authorList>
    </citation>
    <scope>NUCLEOTIDE SEQUENCE [LARGE SCALE GENOMIC DNA]</scope>
    <source>
        <strain evidence="5 6">DSM 28579</strain>
    </source>
</reference>
<dbReference type="Proteomes" id="UP000251835">
    <property type="component" value="Unassembled WGS sequence"/>
</dbReference>
<evidence type="ECO:0000259" key="4">
    <source>
        <dbReference type="Pfam" id="PF02576"/>
    </source>
</evidence>
<dbReference type="InterPro" id="IPR003728">
    <property type="entry name" value="Ribosome_maturation_RimP"/>
</dbReference>
<name>A0A7L4URI9_BALHA</name>
<dbReference type="Pfam" id="PF02576">
    <property type="entry name" value="RimP_N"/>
    <property type="match status" value="1"/>
</dbReference>
<comment type="function">
    <text evidence="3">Required for maturation of 30S ribosomal subunits.</text>
</comment>
<accession>A0A7L4URI9</accession>
<keyword evidence="1 3" id="KW-0963">Cytoplasm</keyword>
<gene>
    <name evidence="3" type="primary">rimP</name>
    <name evidence="5" type="ORF">C7377_0421</name>
</gene>
<evidence type="ECO:0000256" key="3">
    <source>
        <dbReference type="HAMAP-Rule" id="MF_01077"/>
    </source>
</evidence>
<dbReference type="Gene3D" id="3.30.300.70">
    <property type="entry name" value="RimP-like superfamily, N-terminal"/>
    <property type="match status" value="1"/>
</dbReference>
<dbReference type="AlphaFoldDB" id="A0A7L4URI9"/>
<keyword evidence="2 3" id="KW-0690">Ribosome biogenesis</keyword>
<comment type="subcellular location">
    <subcellularLocation>
        <location evidence="3">Cytoplasm</location>
    </subcellularLocation>
</comment>
<proteinExistence type="inferred from homology"/>
<evidence type="ECO:0000256" key="2">
    <source>
        <dbReference type="ARBA" id="ARBA00022517"/>
    </source>
</evidence>
<evidence type="ECO:0000313" key="5">
    <source>
        <dbReference type="EMBL" id="PVX52122.1"/>
    </source>
</evidence>
<comment type="caution">
    <text evidence="5">The sequence shown here is derived from an EMBL/GenBank/DDBJ whole genome shotgun (WGS) entry which is preliminary data.</text>
</comment>
<dbReference type="GO" id="GO:0005829">
    <property type="term" value="C:cytosol"/>
    <property type="evidence" value="ECO:0007669"/>
    <property type="project" value="TreeGrafter"/>
</dbReference>
<keyword evidence="6" id="KW-1185">Reference proteome</keyword>
<organism evidence="5 6">
    <name type="scientific">Balneicella halophila</name>
    <dbReference type="NCBI Taxonomy" id="1537566"/>
    <lineage>
        <taxon>Bacteria</taxon>
        <taxon>Pseudomonadati</taxon>
        <taxon>Bacteroidota</taxon>
        <taxon>Bacteroidia</taxon>
        <taxon>Bacteroidales</taxon>
        <taxon>Balneicellaceae</taxon>
        <taxon>Balneicella</taxon>
    </lineage>
</organism>
<dbReference type="InterPro" id="IPR036847">
    <property type="entry name" value="RimP_C_sf"/>
</dbReference>
<dbReference type="RefSeq" id="WP_116495677.1">
    <property type="nucleotide sequence ID" value="NZ_QENZ01000003.1"/>
</dbReference>
<dbReference type="GO" id="GO:0000028">
    <property type="term" value="P:ribosomal small subunit assembly"/>
    <property type="evidence" value="ECO:0007669"/>
    <property type="project" value="TreeGrafter"/>
</dbReference>
<feature type="domain" description="Ribosome maturation factor RimP N-terminal" evidence="4">
    <location>
        <begin position="17"/>
        <end position="76"/>
    </location>
</feature>
<protein>
    <recommendedName>
        <fullName evidence="3">Ribosome maturation factor RimP</fullName>
    </recommendedName>
</protein>
<evidence type="ECO:0000313" key="6">
    <source>
        <dbReference type="Proteomes" id="UP000251835"/>
    </source>
</evidence>
<comment type="similarity">
    <text evidence="3">Belongs to the RimP family.</text>
</comment>
<dbReference type="NCBIfam" id="NF002531">
    <property type="entry name" value="PRK02001.1"/>
    <property type="match status" value="1"/>
</dbReference>